<dbReference type="EMBL" id="CP124755">
    <property type="protein sequence ID" value="WGZ91829.1"/>
    <property type="molecule type" value="Genomic_DNA"/>
</dbReference>
<organism evidence="1">
    <name type="scientific">Candidatus Thiocaldithrix dubininis</name>
    <dbReference type="NCBI Taxonomy" id="3080823"/>
    <lineage>
        <taxon>Bacteria</taxon>
        <taxon>Pseudomonadati</taxon>
        <taxon>Pseudomonadota</taxon>
        <taxon>Gammaproteobacteria</taxon>
        <taxon>Thiotrichales</taxon>
        <taxon>Thiotrichaceae</taxon>
        <taxon>Candidatus Thiocaldithrix</taxon>
    </lineage>
</organism>
<reference evidence="1" key="2">
    <citation type="submission" date="2023-04" db="EMBL/GenBank/DDBJ databases">
        <authorList>
            <person name="Beletskiy A.V."/>
            <person name="Mardanov A.V."/>
            <person name="Ravin N.V."/>
        </authorList>
    </citation>
    <scope>NUCLEOTIDE SEQUENCE</scope>
    <source>
        <strain evidence="1">GKL-01</strain>
    </source>
</reference>
<proteinExistence type="predicted"/>
<name>A0AA95KFM7_9GAMM</name>
<dbReference type="Proteomes" id="UP001300672">
    <property type="component" value="Chromosome"/>
</dbReference>
<dbReference type="KEGG" id="tdu:QJT80_04955"/>
<reference evidence="1" key="1">
    <citation type="journal article" date="2023" name="Int. J. Mol. Sci.">
        <title>Metagenomics Revealed a New Genus 'Candidatus Thiocaldithrix dubininis' gen. nov., sp. nov. and a New Species 'Candidatus Thiothrix putei' sp. nov. in the Family Thiotrichaceae, Some Members of Which Have Traits of Both Na+- and H+-Motive Energetics.</title>
        <authorList>
            <person name="Ravin N.V."/>
            <person name="Muntyan M.S."/>
            <person name="Smolyakov D.D."/>
            <person name="Rudenko T.S."/>
            <person name="Beletsky A.V."/>
            <person name="Mardanov A.V."/>
            <person name="Grabovich M.Y."/>
        </authorList>
    </citation>
    <scope>NUCLEOTIDE SEQUENCE</scope>
    <source>
        <strain evidence="1">GKL-01</strain>
    </source>
</reference>
<dbReference type="AlphaFoldDB" id="A0AA95KFM7"/>
<evidence type="ECO:0000313" key="1">
    <source>
        <dbReference type="EMBL" id="WGZ91829.1"/>
    </source>
</evidence>
<sequence>MEESLSFVVTFEGGQPFIQLVVLEGYLSQNRIMEIPFGLLDFQALVRSAQVTGDYWIVNTTADLPDFQVDSSIFVRHREGKILWDLIYEHYEPFLDVELEEDEENPPEEGDENIITLHFDPFQYVSAIYQFCQLYPQFKPVTFQPTTQESNRLEHYLPQLHILWRRFGQIHGSVNEDGILTRETDLFAEQAEEQWTDEILQALFEMRDKHSTENIDAYLESLPEEILEKFEADSSSLEQALNERWEKLVNSLTEEEAEALKTNQSQSKFPNSLKLKLLREVLAGNPTILLGHSPSVEADADPKKVVSIEHWRREKS</sequence>
<accession>A0AA95KFM7</accession>
<gene>
    <name evidence="1" type="ORF">QJT80_04955</name>
</gene>
<protein>
    <submittedName>
        <fullName evidence="1">Uncharacterized protein</fullName>
    </submittedName>
</protein>